<dbReference type="PROSITE" id="PS50054">
    <property type="entry name" value="TYR_PHOSPHATASE_DUAL"/>
    <property type="match status" value="1"/>
</dbReference>
<gene>
    <name evidence="7" type="ORF">CYLTODRAFT_421002</name>
</gene>
<dbReference type="OrthoDB" id="10252009at2759"/>
<keyword evidence="8" id="KW-1185">Reference proteome</keyword>
<evidence type="ECO:0000259" key="5">
    <source>
        <dbReference type="PROSITE" id="PS50054"/>
    </source>
</evidence>
<organism evidence="7 8">
    <name type="scientific">Cylindrobasidium torrendii FP15055 ss-10</name>
    <dbReference type="NCBI Taxonomy" id="1314674"/>
    <lineage>
        <taxon>Eukaryota</taxon>
        <taxon>Fungi</taxon>
        <taxon>Dikarya</taxon>
        <taxon>Basidiomycota</taxon>
        <taxon>Agaricomycotina</taxon>
        <taxon>Agaricomycetes</taxon>
        <taxon>Agaricomycetidae</taxon>
        <taxon>Agaricales</taxon>
        <taxon>Marasmiineae</taxon>
        <taxon>Physalacriaceae</taxon>
        <taxon>Cylindrobasidium</taxon>
    </lineage>
</organism>
<dbReference type="GO" id="GO:0043409">
    <property type="term" value="P:negative regulation of MAPK cascade"/>
    <property type="evidence" value="ECO:0007669"/>
    <property type="project" value="TreeGrafter"/>
</dbReference>
<dbReference type="InterPro" id="IPR029021">
    <property type="entry name" value="Prot-tyrosine_phosphatase-like"/>
</dbReference>
<dbReference type="EC" id="3.1.3.48" evidence="2"/>
<dbReference type="PANTHER" id="PTHR10159">
    <property type="entry name" value="DUAL SPECIFICITY PROTEIN PHOSPHATASE"/>
    <property type="match status" value="1"/>
</dbReference>
<dbReference type="SUPFAM" id="SSF52799">
    <property type="entry name" value="(Phosphotyrosine protein) phosphatases II"/>
    <property type="match status" value="1"/>
</dbReference>
<evidence type="ECO:0000259" key="6">
    <source>
        <dbReference type="PROSITE" id="PS50056"/>
    </source>
</evidence>
<dbReference type="Pfam" id="PF00782">
    <property type="entry name" value="DSPc"/>
    <property type="match status" value="1"/>
</dbReference>
<dbReference type="InterPro" id="IPR020422">
    <property type="entry name" value="TYR_PHOSPHATASE_DUAL_dom"/>
</dbReference>
<dbReference type="STRING" id="1314674.A0A0D7BEW0"/>
<dbReference type="InterPro" id="IPR000340">
    <property type="entry name" value="Dual-sp_phosphatase_cat-dom"/>
</dbReference>
<dbReference type="AlphaFoldDB" id="A0A0D7BEW0"/>
<dbReference type="CDD" id="cd14498">
    <property type="entry name" value="DSP"/>
    <property type="match status" value="1"/>
</dbReference>
<feature type="domain" description="Tyrosine-protein phosphatase" evidence="5">
    <location>
        <begin position="10"/>
        <end position="151"/>
    </location>
</feature>
<dbReference type="InterPro" id="IPR000387">
    <property type="entry name" value="Tyr_Pase_dom"/>
</dbReference>
<name>A0A0D7BEW0_9AGAR</name>
<feature type="domain" description="Tyrosine specific protein phosphatases" evidence="6">
    <location>
        <begin position="71"/>
        <end position="129"/>
    </location>
</feature>
<evidence type="ECO:0000256" key="1">
    <source>
        <dbReference type="ARBA" id="ARBA00008601"/>
    </source>
</evidence>
<evidence type="ECO:0000313" key="8">
    <source>
        <dbReference type="Proteomes" id="UP000054007"/>
    </source>
</evidence>
<dbReference type="PROSITE" id="PS50056">
    <property type="entry name" value="TYR_PHOSPHATASE_2"/>
    <property type="match status" value="1"/>
</dbReference>
<evidence type="ECO:0000313" key="7">
    <source>
        <dbReference type="EMBL" id="KIY69077.1"/>
    </source>
</evidence>
<evidence type="ECO:0000256" key="4">
    <source>
        <dbReference type="ARBA" id="ARBA00022912"/>
    </source>
</evidence>
<keyword evidence="3" id="KW-0378">Hydrolase</keyword>
<dbReference type="Gene3D" id="3.90.190.10">
    <property type="entry name" value="Protein tyrosine phosphatase superfamily"/>
    <property type="match status" value="1"/>
</dbReference>
<dbReference type="Proteomes" id="UP000054007">
    <property type="component" value="Unassembled WGS sequence"/>
</dbReference>
<keyword evidence="4" id="KW-0904">Protein phosphatase</keyword>
<dbReference type="GO" id="GO:0005737">
    <property type="term" value="C:cytoplasm"/>
    <property type="evidence" value="ECO:0007669"/>
    <property type="project" value="TreeGrafter"/>
</dbReference>
<proteinExistence type="inferred from homology"/>
<dbReference type="SMART" id="SM00195">
    <property type="entry name" value="DSPc"/>
    <property type="match status" value="1"/>
</dbReference>
<sequence length="173" mass="18426">MAPPPQDGSPPAQLVHPPYLFLGDKTAASADFLTAHGIKHVVSVGIECDAERIAGVDYHHVPLSQKEPEIGPAVAVANELIRAAITAGEPILVHCRHGQSRSVTIVTAFLMQEYNMTLKGALGQIVRARNYASPNSNFTGQLQALDVSLHGTCSLVCTRLPSDIQERLAMLAG</sequence>
<evidence type="ECO:0000256" key="2">
    <source>
        <dbReference type="ARBA" id="ARBA00013064"/>
    </source>
</evidence>
<accession>A0A0D7BEW0</accession>
<reference evidence="7 8" key="1">
    <citation type="journal article" date="2015" name="Fungal Genet. Biol.">
        <title>Evolution of novel wood decay mechanisms in Agaricales revealed by the genome sequences of Fistulina hepatica and Cylindrobasidium torrendii.</title>
        <authorList>
            <person name="Floudas D."/>
            <person name="Held B.W."/>
            <person name="Riley R."/>
            <person name="Nagy L.G."/>
            <person name="Koehler G."/>
            <person name="Ransdell A.S."/>
            <person name="Younus H."/>
            <person name="Chow J."/>
            <person name="Chiniquy J."/>
            <person name="Lipzen A."/>
            <person name="Tritt A."/>
            <person name="Sun H."/>
            <person name="Haridas S."/>
            <person name="LaButti K."/>
            <person name="Ohm R.A."/>
            <person name="Kues U."/>
            <person name="Blanchette R.A."/>
            <person name="Grigoriev I.V."/>
            <person name="Minto R.E."/>
            <person name="Hibbett D.S."/>
        </authorList>
    </citation>
    <scope>NUCLEOTIDE SEQUENCE [LARGE SCALE GENOMIC DNA]</scope>
    <source>
        <strain evidence="7 8">FP15055 ss-10</strain>
    </source>
</reference>
<protein>
    <recommendedName>
        <fullName evidence="2">protein-tyrosine-phosphatase</fullName>
        <ecNumber evidence="2">3.1.3.48</ecNumber>
    </recommendedName>
</protein>
<comment type="similarity">
    <text evidence="1">Belongs to the protein-tyrosine phosphatase family. Non-receptor class dual specificity subfamily.</text>
</comment>
<dbReference type="EMBL" id="KN880490">
    <property type="protein sequence ID" value="KIY69077.1"/>
    <property type="molecule type" value="Genomic_DNA"/>
</dbReference>
<evidence type="ECO:0000256" key="3">
    <source>
        <dbReference type="ARBA" id="ARBA00022801"/>
    </source>
</evidence>
<dbReference type="PANTHER" id="PTHR10159:SF519">
    <property type="entry name" value="DUAL SPECIFICITY PROTEIN PHOSPHATASE MPK3"/>
    <property type="match status" value="1"/>
</dbReference>
<dbReference type="GO" id="GO:0004725">
    <property type="term" value="F:protein tyrosine phosphatase activity"/>
    <property type="evidence" value="ECO:0007669"/>
    <property type="project" value="UniProtKB-EC"/>
</dbReference>